<dbReference type="EMBL" id="FNBW01000007">
    <property type="protein sequence ID" value="SDF89028.1"/>
    <property type="molecule type" value="Genomic_DNA"/>
</dbReference>
<proteinExistence type="predicted"/>
<keyword evidence="1 2" id="KW-0597">Phosphoprotein</keyword>
<protein>
    <submittedName>
        <fullName evidence="4">Response regulator receiver domain-containing protein</fullName>
    </submittedName>
</protein>
<dbReference type="RefSeq" id="WP_093150995.1">
    <property type="nucleotide sequence ID" value="NZ_FNBW01000007.1"/>
</dbReference>
<dbReference type="PANTHER" id="PTHR44591">
    <property type="entry name" value="STRESS RESPONSE REGULATOR PROTEIN 1"/>
    <property type="match status" value="1"/>
</dbReference>
<dbReference type="PANTHER" id="PTHR44591:SF3">
    <property type="entry name" value="RESPONSE REGULATORY DOMAIN-CONTAINING PROTEIN"/>
    <property type="match status" value="1"/>
</dbReference>
<keyword evidence="5" id="KW-1185">Reference proteome</keyword>
<dbReference type="Pfam" id="PF00072">
    <property type="entry name" value="Response_reg"/>
    <property type="match status" value="1"/>
</dbReference>
<dbReference type="Gene3D" id="3.40.50.2300">
    <property type="match status" value="1"/>
</dbReference>
<evidence type="ECO:0000259" key="3">
    <source>
        <dbReference type="PROSITE" id="PS50110"/>
    </source>
</evidence>
<feature type="modified residue" description="4-aspartylphosphate" evidence="2">
    <location>
        <position position="52"/>
    </location>
</feature>
<dbReference type="PROSITE" id="PS50110">
    <property type="entry name" value="RESPONSE_REGULATORY"/>
    <property type="match status" value="1"/>
</dbReference>
<dbReference type="InterPro" id="IPR001789">
    <property type="entry name" value="Sig_transdc_resp-reg_receiver"/>
</dbReference>
<dbReference type="InterPro" id="IPR050595">
    <property type="entry name" value="Bact_response_regulator"/>
</dbReference>
<reference evidence="4 5" key="1">
    <citation type="submission" date="2016-10" db="EMBL/GenBank/DDBJ databases">
        <authorList>
            <person name="Varghese N."/>
            <person name="Submissions S."/>
        </authorList>
    </citation>
    <scope>NUCLEOTIDE SEQUENCE [LARGE SCALE GENOMIC DNA]</scope>
    <source>
        <strain evidence="4 5">DSM 18839</strain>
    </source>
</reference>
<name>A0A8G2EVL3_9PROT</name>
<comment type="caution">
    <text evidence="4">The sequence shown here is derived from an EMBL/GenBank/DDBJ whole genome shotgun (WGS) entry which is preliminary data.</text>
</comment>
<dbReference type="SMART" id="SM00448">
    <property type="entry name" value="REC"/>
    <property type="match status" value="1"/>
</dbReference>
<organism evidence="4 5">
    <name type="scientific">Thalassobaculum litoreum DSM 18839</name>
    <dbReference type="NCBI Taxonomy" id="1123362"/>
    <lineage>
        <taxon>Bacteria</taxon>
        <taxon>Pseudomonadati</taxon>
        <taxon>Pseudomonadota</taxon>
        <taxon>Alphaproteobacteria</taxon>
        <taxon>Rhodospirillales</taxon>
        <taxon>Thalassobaculaceae</taxon>
        <taxon>Thalassobaculum</taxon>
    </lineage>
</organism>
<evidence type="ECO:0000313" key="5">
    <source>
        <dbReference type="Proteomes" id="UP000198615"/>
    </source>
</evidence>
<dbReference type="AlphaFoldDB" id="A0A8G2EVL3"/>
<feature type="domain" description="Response regulatory" evidence="3">
    <location>
        <begin position="3"/>
        <end position="119"/>
    </location>
</feature>
<dbReference type="InterPro" id="IPR011006">
    <property type="entry name" value="CheY-like_superfamily"/>
</dbReference>
<accession>A0A8G2EVL3</accession>
<evidence type="ECO:0000313" key="4">
    <source>
        <dbReference type="EMBL" id="SDF89028.1"/>
    </source>
</evidence>
<evidence type="ECO:0000256" key="1">
    <source>
        <dbReference type="ARBA" id="ARBA00022553"/>
    </source>
</evidence>
<dbReference type="OrthoDB" id="5456285at2"/>
<evidence type="ECO:0000256" key="2">
    <source>
        <dbReference type="PROSITE-ProRule" id="PRU00169"/>
    </source>
</evidence>
<dbReference type="Proteomes" id="UP000198615">
    <property type="component" value="Unassembled WGS sequence"/>
</dbReference>
<gene>
    <name evidence="4" type="ORF">SAMN05660686_02705</name>
</gene>
<dbReference type="GO" id="GO:0000160">
    <property type="term" value="P:phosphorelay signal transduction system"/>
    <property type="evidence" value="ECO:0007669"/>
    <property type="project" value="InterPro"/>
</dbReference>
<dbReference type="SUPFAM" id="SSF52172">
    <property type="entry name" value="CheY-like"/>
    <property type="match status" value="1"/>
</dbReference>
<dbReference type="CDD" id="cd00156">
    <property type="entry name" value="REC"/>
    <property type="match status" value="1"/>
</dbReference>
<sequence>MTKICLVEDDPDLRENLAVVLGRADYDVRTASNGVHAIPMLLDWRPDMVVCDMLMPDGEGFEVLRSVQSTLPDTSFVMMSGAIGEVADVLEAARLLGADAILRKPFTPDELLETLARLRNQARTAVNVSAT</sequence>